<reference evidence="2" key="1">
    <citation type="journal article" date="2022" name="Mol. Ecol. Resour.">
        <title>The genomes of chicory, endive, great burdock and yacon provide insights into Asteraceae palaeo-polyploidization history and plant inulin production.</title>
        <authorList>
            <person name="Fan W."/>
            <person name="Wang S."/>
            <person name="Wang H."/>
            <person name="Wang A."/>
            <person name="Jiang F."/>
            <person name="Liu H."/>
            <person name="Zhao H."/>
            <person name="Xu D."/>
            <person name="Zhang Y."/>
        </authorList>
    </citation>
    <scope>NUCLEOTIDE SEQUENCE [LARGE SCALE GENOMIC DNA]</scope>
    <source>
        <strain evidence="2">cv. Niubang</strain>
    </source>
</reference>
<evidence type="ECO:0000313" key="2">
    <source>
        <dbReference type="Proteomes" id="UP001055879"/>
    </source>
</evidence>
<reference evidence="1 2" key="2">
    <citation type="journal article" date="2022" name="Mol. Ecol. Resour.">
        <title>The genomes of chicory, endive, great burdock and yacon provide insights into Asteraceae paleo-polyploidization history and plant inulin production.</title>
        <authorList>
            <person name="Fan W."/>
            <person name="Wang S."/>
            <person name="Wang H."/>
            <person name="Wang A."/>
            <person name="Jiang F."/>
            <person name="Liu H."/>
            <person name="Zhao H."/>
            <person name="Xu D."/>
            <person name="Zhang Y."/>
        </authorList>
    </citation>
    <scope>NUCLEOTIDE SEQUENCE [LARGE SCALE GENOMIC DNA]</scope>
    <source>
        <strain evidence="2">cv. Niubang</strain>
    </source>
</reference>
<protein>
    <submittedName>
        <fullName evidence="1">Uncharacterized protein</fullName>
    </submittedName>
</protein>
<evidence type="ECO:0000313" key="1">
    <source>
        <dbReference type="EMBL" id="KAI3719166.1"/>
    </source>
</evidence>
<accession>A0ACB9BAB8</accession>
<keyword evidence="2" id="KW-1185">Reference proteome</keyword>
<name>A0ACB9BAB8_ARCLA</name>
<dbReference type="Proteomes" id="UP001055879">
    <property type="component" value="Linkage Group LG06"/>
</dbReference>
<proteinExistence type="predicted"/>
<organism evidence="1 2">
    <name type="scientific">Arctium lappa</name>
    <name type="common">Greater burdock</name>
    <name type="synonym">Lappa major</name>
    <dbReference type="NCBI Taxonomy" id="4217"/>
    <lineage>
        <taxon>Eukaryota</taxon>
        <taxon>Viridiplantae</taxon>
        <taxon>Streptophyta</taxon>
        <taxon>Embryophyta</taxon>
        <taxon>Tracheophyta</taxon>
        <taxon>Spermatophyta</taxon>
        <taxon>Magnoliopsida</taxon>
        <taxon>eudicotyledons</taxon>
        <taxon>Gunneridae</taxon>
        <taxon>Pentapetalae</taxon>
        <taxon>asterids</taxon>
        <taxon>campanulids</taxon>
        <taxon>Asterales</taxon>
        <taxon>Asteraceae</taxon>
        <taxon>Carduoideae</taxon>
        <taxon>Cardueae</taxon>
        <taxon>Arctiinae</taxon>
        <taxon>Arctium</taxon>
    </lineage>
</organism>
<dbReference type="EMBL" id="CM042052">
    <property type="protein sequence ID" value="KAI3719166.1"/>
    <property type="molecule type" value="Genomic_DNA"/>
</dbReference>
<comment type="caution">
    <text evidence="1">The sequence shown here is derived from an EMBL/GenBank/DDBJ whole genome shotgun (WGS) entry which is preliminary data.</text>
</comment>
<gene>
    <name evidence="1" type="ORF">L6452_20060</name>
</gene>
<sequence length="79" mass="9499">MFVFSVFLNVSRIVMYIRQHPLFRCLKILLLCSHQRKKRKISTMTINELFARVLYDPSVTQTNKEHNNSFSPRKERKLT</sequence>